<keyword evidence="1" id="KW-0732">Signal</keyword>
<organism evidence="2 4">
    <name type="scientific">Mus musculus</name>
    <name type="common">Mouse</name>
    <dbReference type="NCBI Taxonomy" id="10090"/>
    <lineage>
        <taxon>Eukaryota</taxon>
        <taxon>Metazoa</taxon>
        <taxon>Chordata</taxon>
        <taxon>Craniata</taxon>
        <taxon>Vertebrata</taxon>
        <taxon>Euteleostomi</taxon>
        <taxon>Mammalia</taxon>
        <taxon>Eutheria</taxon>
        <taxon>Euarchontoglires</taxon>
        <taxon>Glires</taxon>
        <taxon>Rodentia</taxon>
        <taxon>Myomorpha</taxon>
        <taxon>Muroidea</taxon>
        <taxon>Muridae</taxon>
        <taxon>Murinae</taxon>
        <taxon>Mus</taxon>
        <taxon>Mus</taxon>
    </lineage>
</organism>
<evidence type="ECO:0000313" key="3">
    <source>
        <dbReference type="MGI" id="MGI:2145517"/>
    </source>
</evidence>
<reference evidence="2" key="3">
    <citation type="submission" date="2025-08" db="UniProtKB">
        <authorList>
            <consortium name="Ensembl"/>
        </authorList>
    </citation>
    <scope>IDENTIFICATION</scope>
    <source>
        <strain evidence="2">C57BL/6J</strain>
    </source>
</reference>
<reference evidence="2 4" key="2">
    <citation type="journal article" date="2011" name="PLoS Biol.">
        <title>Modernizing reference genome assemblies.</title>
        <authorList>
            <person name="Church D.M."/>
            <person name="Schneider V.A."/>
            <person name="Graves T."/>
            <person name="Auger K."/>
            <person name="Cunningham F."/>
            <person name="Bouk N."/>
            <person name="Chen H.C."/>
            <person name="Agarwala R."/>
            <person name="McLaren W.M."/>
            <person name="Ritchie G.R."/>
            <person name="Albracht D."/>
            <person name="Kremitzki M."/>
            <person name="Rock S."/>
            <person name="Kotkiewicz H."/>
            <person name="Kremitzki C."/>
            <person name="Wollam A."/>
            <person name="Trani L."/>
            <person name="Fulton L."/>
            <person name="Fulton R."/>
            <person name="Matthews L."/>
            <person name="Whitehead S."/>
            <person name="Chow W."/>
            <person name="Torrance J."/>
            <person name="Dunn M."/>
            <person name="Harden G."/>
            <person name="Threadgold G."/>
            <person name="Wood J."/>
            <person name="Collins J."/>
            <person name="Heath P."/>
            <person name="Griffiths G."/>
            <person name="Pelan S."/>
            <person name="Grafham D."/>
            <person name="Eichler E.E."/>
            <person name="Weinstock G."/>
            <person name="Mardis E.R."/>
            <person name="Wilson R.K."/>
            <person name="Howe K."/>
            <person name="Flicek P."/>
            <person name="Hubbard T."/>
        </authorList>
    </citation>
    <scope>NUCLEOTIDE SEQUENCE [LARGE SCALE GENOMIC DNA]</scope>
    <source>
        <strain evidence="2 4">C57BL/6J</strain>
    </source>
</reference>
<dbReference type="MGI" id="MGI:2145517">
    <property type="gene designation" value="B3galnt2"/>
</dbReference>
<dbReference type="Bgee" id="ENSMUSG00000039242">
    <property type="expression patterns" value="Expressed in muscle of arm and 260 other cell types or tissues"/>
</dbReference>
<feature type="signal peptide" evidence="1">
    <location>
        <begin position="1"/>
        <end position="16"/>
    </location>
</feature>
<dbReference type="ProteomicsDB" id="316282"/>
<dbReference type="AGR" id="MGI:2145517"/>
<evidence type="ECO:0000313" key="4">
    <source>
        <dbReference type="Proteomes" id="UP000000589"/>
    </source>
</evidence>
<dbReference type="AlphaFoldDB" id="A0A1Y7VLZ2"/>
<accession>A0A1Y7VLZ2</accession>
<reference evidence="2" key="4">
    <citation type="submission" date="2025-09" db="UniProtKB">
        <authorList>
            <consortium name="Ensembl"/>
        </authorList>
    </citation>
    <scope>IDENTIFICATION</scope>
    <source>
        <strain evidence="2">C57BL/6J</strain>
    </source>
</reference>
<gene>
    <name evidence="2 3" type="primary">B3galnt2</name>
</gene>
<keyword evidence="4" id="KW-1185">Reference proteome</keyword>
<dbReference type="Antibodypedia" id="1593">
    <property type="antibodies" value="120 antibodies from 21 providers"/>
</dbReference>
<feature type="chain" id="PRO_5011003999" evidence="1">
    <location>
        <begin position="17"/>
        <end position="123"/>
    </location>
</feature>
<reference evidence="2 4" key="1">
    <citation type="journal article" date="2009" name="PLoS Biol.">
        <title>Lineage-specific biology revealed by a finished genome assembly of the mouse.</title>
        <authorList>
            <consortium name="Mouse Genome Sequencing Consortium"/>
            <person name="Church D.M."/>
            <person name="Goodstadt L."/>
            <person name="Hillier L.W."/>
            <person name="Zody M.C."/>
            <person name="Goldstein S."/>
            <person name="She X."/>
            <person name="Bult C.J."/>
            <person name="Agarwala R."/>
            <person name="Cherry J.L."/>
            <person name="DiCuccio M."/>
            <person name="Hlavina W."/>
            <person name="Kapustin Y."/>
            <person name="Meric P."/>
            <person name="Maglott D."/>
            <person name="Birtle Z."/>
            <person name="Marques A.C."/>
            <person name="Graves T."/>
            <person name="Zhou S."/>
            <person name="Teague B."/>
            <person name="Potamousis K."/>
            <person name="Churas C."/>
            <person name="Place M."/>
            <person name="Herschleb J."/>
            <person name="Runnheim R."/>
            <person name="Forrest D."/>
            <person name="Amos-Landgraf J."/>
            <person name="Schwartz D.C."/>
            <person name="Cheng Z."/>
            <person name="Lindblad-Toh K."/>
            <person name="Eichler E.E."/>
            <person name="Ponting C.P."/>
        </authorList>
    </citation>
    <scope>NUCLEOTIDE SEQUENCE [LARGE SCALE GENOMIC DNA]</scope>
    <source>
        <strain evidence="2 4">C57BL/6J</strain>
    </source>
</reference>
<dbReference type="ExpressionAtlas" id="A0A1Y7VLZ2">
    <property type="expression patterns" value="baseline and differential"/>
</dbReference>
<name>A0A1Y7VLZ2_MOUSE</name>
<dbReference type="Proteomes" id="UP000000589">
    <property type="component" value="Chromosome 13"/>
</dbReference>
<dbReference type="VEuPathDB" id="HostDB:ENSMUSG00000039242"/>
<sequence length="123" mass="14113">MRNWLVLLCPCVLGAALHLWHLWLRSPPDPHNTGPSAADQSALFPHWKFSHYDVVVGVLSARNNHELRNVIRNTWLKNLLHHPTLSQRVLVKFIIGARGCEVPVEDREDPYSCRLLNITNPEL</sequence>
<proteinExistence type="predicted"/>
<protein>
    <submittedName>
        <fullName evidence="2">UDP-GalNAc:betaGlcNAc beta 1,3-galactosaminyltransferase, polypeptide 2</fullName>
    </submittedName>
</protein>
<dbReference type="Ensembl" id="ENSMUST00000222110.2">
    <property type="protein sequence ID" value="ENSMUSP00000152720.2"/>
    <property type="gene ID" value="ENSMUSG00000039242.11"/>
</dbReference>
<evidence type="ECO:0000256" key="1">
    <source>
        <dbReference type="SAM" id="SignalP"/>
    </source>
</evidence>
<dbReference type="GeneTree" id="ENSGT00940000156562"/>
<evidence type="ECO:0000313" key="2">
    <source>
        <dbReference type="Ensembl" id="ENSMUSP00000152720.2"/>
    </source>
</evidence>